<comment type="cofactor">
    <cofactor evidence="1">
        <name>(R)-lipoate</name>
        <dbReference type="ChEBI" id="CHEBI:83088"/>
    </cofactor>
</comment>
<dbReference type="SUPFAM" id="SSF47005">
    <property type="entry name" value="Peripheral subunit-binding domain of 2-oxo acid dehydrogenase complex"/>
    <property type="match status" value="1"/>
</dbReference>
<keyword evidence="3 6" id="KW-0808">Transferase</keyword>
<comment type="similarity">
    <text evidence="2">Belongs to the 2-oxoacid dehydrogenase family.</text>
</comment>
<dbReference type="Pfam" id="PF02817">
    <property type="entry name" value="E3_binding"/>
    <property type="match status" value="1"/>
</dbReference>
<dbReference type="Gene3D" id="3.30.559.10">
    <property type="entry name" value="Chloramphenicol acetyltransferase-like domain"/>
    <property type="match status" value="1"/>
</dbReference>
<dbReference type="InterPro" id="IPR050743">
    <property type="entry name" value="2-oxoacid_DH_E2_comp"/>
</dbReference>
<evidence type="ECO:0000259" key="5">
    <source>
        <dbReference type="PROSITE" id="PS51826"/>
    </source>
</evidence>
<evidence type="ECO:0000256" key="2">
    <source>
        <dbReference type="ARBA" id="ARBA00007317"/>
    </source>
</evidence>
<dbReference type="GO" id="GO:0016407">
    <property type="term" value="F:acetyltransferase activity"/>
    <property type="evidence" value="ECO:0007669"/>
    <property type="project" value="TreeGrafter"/>
</dbReference>
<evidence type="ECO:0000313" key="6">
    <source>
        <dbReference type="EMBL" id="ABZ06492.1"/>
    </source>
</evidence>
<dbReference type="InterPro" id="IPR023213">
    <property type="entry name" value="CAT-like_dom_sf"/>
</dbReference>
<evidence type="ECO:0000256" key="1">
    <source>
        <dbReference type="ARBA" id="ARBA00001938"/>
    </source>
</evidence>
<organism evidence="6">
    <name type="scientific">uncultured marine microorganism HF4000_010L19</name>
    <dbReference type="NCBI Taxonomy" id="455518"/>
    <lineage>
        <taxon>unclassified sequences</taxon>
        <taxon>environmental samples</taxon>
    </lineage>
</organism>
<dbReference type="GO" id="GO:0006086">
    <property type="term" value="P:pyruvate decarboxylation to acetyl-CoA"/>
    <property type="evidence" value="ECO:0007669"/>
    <property type="project" value="TreeGrafter"/>
</dbReference>
<dbReference type="GO" id="GO:0031405">
    <property type="term" value="F:lipoic acid binding"/>
    <property type="evidence" value="ECO:0007669"/>
    <property type="project" value="TreeGrafter"/>
</dbReference>
<dbReference type="SUPFAM" id="SSF52777">
    <property type="entry name" value="CoA-dependent acyltransferases"/>
    <property type="match status" value="1"/>
</dbReference>
<dbReference type="PANTHER" id="PTHR43178:SF2">
    <property type="entry name" value="DIHYDROLIPOYLLYSINE-RESIDUE ACETYLTRANSFERASE COMPONENT OF PYRUVATE DEHYDROGENASE COMPLEX"/>
    <property type="match status" value="1"/>
</dbReference>
<dbReference type="EMBL" id="EU016577">
    <property type="protein sequence ID" value="ABZ06492.1"/>
    <property type="molecule type" value="Genomic_DNA"/>
</dbReference>
<evidence type="ECO:0000256" key="4">
    <source>
        <dbReference type="ARBA" id="ARBA00023315"/>
    </source>
</evidence>
<evidence type="ECO:0000256" key="3">
    <source>
        <dbReference type="ARBA" id="ARBA00022679"/>
    </source>
</evidence>
<dbReference type="InterPro" id="IPR001078">
    <property type="entry name" value="2-oxoacid_DH_actylTfrase"/>
</dbReference>
<dbReference type="Pfam" id="PF00198">
    <property type="entry name" value="2-oxoacid_dh"/>
    <property type="match status" value="1"/>
</dbReference>
<dbReference type="Gene3D" id="4.10.320.10">
    <property type="entry name" value="E3-binding domain"/>
    <property type="match status" value="1"/>
</dbReference>
<name>B3T1N3_9ZZZZ</name>
<dbReference type="InterPro" id="IPR036625">
    <property type="entry name" value="E3-bd_dom_sf"/>
</dbReference>
<protein>
    <submittedName>
        <fullName evidence="6">Putative 2-oxoacid dehydrogenase acyltransferase (Catalytic domain)</fullName>
    </submittedName>
</protein>
<proteinExistence type="inferred from homology"/>
<dbReference type="FunFam" id="3.30.559.10:FF:000004">
    <property type="entry name" value="Acetyltransferase component of pyruvate dehydrogenase complex"/>
    <property type="match status" value="1"/>
</dbReference>
<gene>
    <name evidence="6" type="ORF">ALOHA_HF4000010L19ctg1g5</name>
</gene>
<sequence>MPEKKQPIISASPQARKFARELGADIHQIHGSQREGRVSEDDIRSFIKASLSEKVTKKQAIVTQEYDHSEFGEIDIQQIPRIKKIAGPHLIKSWNEIPHVTHHDEADITELEEFRTSLRDIHTGEKIKITPLAFTIRALVKALMEFPNFNSSLDIENQKIILKKYFHIGIAVDTPHGLMVPKIRDVDKKDINAISSDLKRVSEACKNLKIDKKEFFGGSITISNLGNIGGSFFTPIINQPEVAILGIGRAETKQVFINGKYENKIMLPLSLSYDHRIIDGAEGARFCVHLKESLGKDFAYKLAV</sequence>
<feature type="domain" description="Peripheral subunit-binding (PSBD)" evidence="5">
    <location>
        <begin position="10"/>
        <end position="47"/>
    </location>
</feature>
<dbReference type="InterPro" id="IPR004167">
    <property type="entry name" value="PSBD"/>
</dbReference>
<dbReference type="AlphaFoldDB" id="B3T1N3"/>
<reference evidence="6" key="1">
    <citation type="journal article" date="2008" name="ISME J.">
        <title>Genomic patterns of recombination, clonal divergence and environment in marine microbial populations.</title>
        <authorList>
            <person name="Konstantinidis K.T."/>
            <person name="Delong E.F."/>
        </authorList>
    </citation>
    <scope>NUCLEOTIDE SEQUENCE</scope>
</reference>
<dbReference type="PANTHER" id="PTHR43178">
    <property type="entry name" value="DIHYDROLIPOAMIDE ACETYLTRANSFERASE COMPONENT OF PYRUVATE DEHYDROGENASE COMPLEX"/>
    <property type="match status" value="1"/>
</dbReference>
<dbReference type="PROSITE" id="PS51826">
    <property type="entry name" value="PSBD"/>
    <property type="match status" value="1"/>
</dbReference>
<keyword evidence="4 6" id="KW-0012">Acyltransferase</keyword>
<accession>B3T1N3</accession>